<name>A0ACC1U092_9AGAR</name>
<gene>
    <name evidence="1" type="ORF">F5876DRAFT_76742</name>
</gene>
<sequence>MAESVHALNNFAQSRHLTVVYEVAHTGSQHAGVWTAIVYIDGVEHGRATDAKRDVARADAAKIALRLFGLNV</sequence>
<reference evidence="1" key="1">
    <citation type="submission" date="2022-09" db="EMBL/GenBank/DDBJ databases">
        <title>A Global Phylogenomic Analysis of the Shiitake Genus Lentinula.</title>
        <authorList>
            <consortium name="DOE Joint Genome Institute"/>
            <person name="Sierra-Patev S."/>
            <person name="Min B."/>
            <person name="Naranjo-Ortiz M."/>
            <person name="Looney B."/>
            <person name="Konkel Z."/>
            <person name="Slot J.C."/>
            <person name="Sakamoto Y."/>
            <person name="Steenwyk J.L."/>
            <person name="Rokas A."/>
            <person name="Carro J."/>
            <person name="Camarero S."/>
            <person name="Ferreira P."/>
            <person name="Molpeceres G."/>
            <person name="Ruiz-Duenas F.J."/>
            <person name="Serrano A."/>
            <person name="Henrissat B."/>
            <person name="Drula E."/>
            <person name="Hughes K.W."/>
            <person name="Mata J.L."/>
            <person name="Ishikawa N.K."/>
            <person name="Vargas-Isla R."/>
            <person name="Ushijima S."/>
            <person name="Smith C.A."/>
            <person name="Ahrendt S."/>
            <person name="Andreopoulos W."/>
            <person name="He G."/>
            <person name="Labutti K."/>
            <person name="Lipzen A."/>
            <person name="Ng V."/>
            <person name="Riley R."/>
            <person name="Sandor L."/>
            <person name="Barry K."/>
            <person name="Martinez A.T."/>
            <person name="Xiao Y."/>
            <person name="Gibbons J.G."/>
            <person name="Terashima K."/>
            <person name="Grigoriev I.V."/>
            <person name="Hibbett D.S."/>
        </authorList>
    </citation>
    <scope>NUCLEOTIDE SEQUENCE</scope>
    <source>
        <strain evidence="1">TMI1499</strain>
    </source>
</reference>
<proteinExistence type="predicted"/>
<evidence type="ECO:0000313" key="1">
    <source>
        <dbReference type="EMBL" id="KAJ3810476.1"/>
    </source>
</evidence>
<evidence type="ECO:0000313" key="2">
    <source>
        <dbReference type="Proteomes" id="UP001163835"/>
    </source>
</evidence>
<dbReference type="Proteomes" id="UP001163835">
    <property type="component" value="Unassembled WGS sequence"/>
</dbReference>
<protein>
    <submittedName>
        <fullName evidence="1">Uncharacterized protein</fullName>
    </submittedName>
</protein>
<dbReference type="EMBL" id="MU795100">
    <property type="protein sequence ID" value="KAJ3810476.1"/>
    <property type="molecule type" value="Genomic_DNA"/>
</dbReference>
<accession>A0ACC1U092</accession>
<keyword evidence="2" id="KW-1185">Reference proteome</keyword>
<comment type="caution">
    <text evidence="1">The sequence shown here is derived from an EMBL/GenBank/DDBJ whole genome shotgun (WGS) entry which is preliminary data.</text>
</comment>
<organism evidence="1 2">
    <name type="scientific">Lentinula aff. lateritia</name>
    <dbReference type="NCBI Taxonomy" id="2804960"/>
    <lineage>
        <taxon>Eukaryota</taxon>
        <taxon>Fungi</taxon>
        <taxon>Dikarya</taxon>
        <taxon>Basidiomycota</taxon>
        <taxon>Agaricomycotina</taxon>
        <taxon>Agaricomycetes</taxon>
        <taxon>Agaricomycetidae</taxon>
        <taxon>Agaricales</taxon>
        <taxon>Marasmiineae</taxon>
        <taxon>Omphalotaceae</taxon>
        <taxon>Lentinula</taxon>
    </lineage>
</organism>